<proteinExistence type="predicted"/>
<dbReference type="FunCoup" id="A0A671VVJ8">
    <property type="interactions" value="13"/>
</dbReference>
<dbReference type="Pfam" id="PF00386">
    <property type="entry name" value="C1q"/>
    <property type="match status" value="1"/>
</dbReference>
<evidence type="ECO:0000256" key="2">
    <source>
        <dbReference type="ARBA" id="ARBA00022525"/>
    </source>
</evidence>
<reference evidence="5" key="2">
    <citation type="submission" date="2025-08" db="UniProtKB">
        <authorList>
            <consortium name="Ensembl"/>
        </authorList>
    </citation>
    <scope>IDENTIFICATION</scope>
</reference>
<dbReference type="Gene3D" id="2.60.120.40">
    <property type="match status" value="1"/>
</dbReference>
<evidence type="ECO:0000256" key="1">
    <source>
        <dbReference type="ARBA" id="ARBA00004613"/>
    </source>
</evidence>
<evidence type="ECO:0000256" key="3">
    <source>
        <dbReference type="ARBA" id="ARBA00022729"/>
    </source>
</evidence>
<dbReference type="Proteomes" id="UP000472265">
    <property type="component" value="Chromosome 10"/>
</dbReference>
<evidence type="ECO:0000313" key="6">
    <source>
        <dbReference type="Proteomes" id="UP000472265"/>
    </source>
</evidence>
<dbReference type="SMART" id="SM00110">
    <property type="entry name" value="C1Q"/>
    <property type="match status" value="1"/>
</dbReference>
<comment type="subcellular location">
    <subcellularLocation>
        <location evidence="1">Secreted</location>
    </subcellularLocation>
</comment>
<feature type="domain" description="C1q" evidence="4">
    <location>
        <begin position="27"/>
        <end position="161"/>
    </location>
</feature>
<organism evidence="5 6">
    <name type="scientific">Sparus aurata</name>
    <name type="common">Gilthead sea bream</name>
    <dbReference type="NCBI Taxonomy" id="8175"/>
    <lineage>
        <taxon>Eukaryota</taxon>
        <taxon>Metazoa</taxon>
        <taxon>Chordata</taxon>
        <taxon>Craniata</taxon>
        <taxon>Vertebrata</taxon>
        <taxon>Euteleostomi</taxon>
        <taxon>Actinopterygii</taxon>
        <taxon>Neopterygii</taxon>
        <taxon>Teleostei</taxon>
        <taxon>Neoteleostei</taxon>
        <taxon>Acanthomorphata</taxon>
        <taxon>Eupercaria</taxon>
        <taxon>Spariformes</taxon>
        <taxon>Sparidae</taxon>
        <taxon>Sparus</taxon>
    </lineage>
</organism>
<dbReference type="SUPFAM" id="SSF49842">
    <property type="entry name" value="TNF-like"/>
    <property type="match status" value="1"/>
</dbReference>
<keyword evidence="6" id="KW-1185">Reference proteome</keyword>
<reference evidence="5" key="1">
    <citation type="submission" date="2021-04" db="EMBL/GenBank/DDBJ databases">
        <authorList>
            <consortium name="Wellcome Sanger Institute Data Sharing"/>
        </authorList>
    </citation>
    <scope>NUCLEOTIDE SEQUENCE [LARGE SCALE GENOMIC DNA]</scope>
</reference>
<sequence length="161" mass="17362">MSDLGQSTYAMAEQLIALENRLKTLEGGKTKVAFSALIEKGGAYGPFNTDVTLAYNKVYTNIGDAYNSSTGVFTAPVAAVYHFTFFYHAGGHHASKLELFKNSQMIARSSDHQTGSDTADNGGNAVVLQLQQGDRVYVRMPASHHVWAADNSTSFSGFLLS</sequence>
<dbReference type="GeneTree" id="ENSGT00940000163520"/>
<dbReference type="PRINTS" id="PR00007">
    <property type="entry name" value="COMPLEMNTC1Q"/>
</dbReference>
<dbReference type="OrthoDB" id="6154955at2759"/>
<dbReference type="InterPro" id="IPR001073">
    <property type="entry name" value="C1q_dom"/>
</dbReference>
<dbReference type="PROSITE" id="PS50871">
    <property type="entry name" value="C1Q"/>
    <property type="match status" value="1"/>
</dbReference>
<dbReference type="GO" id="GO:0005576">
    <property type="term" value="C:extracellular region"/>
    <property type="evidence" value="ECO:0007669"/>
    <property type="project" value="UniProtKB-SubCell"/>
</dbReference>
<reference evidence="5" key="3">
    <citation type="submission" date="2025-09" db="UniProtKB">
        <authorList>
            <consortium name="Ensembl"/>
        </authorList>
    </citation>
    <scope>IDENTIFICATION</scope>
</reference>
<dbReference type="InterPro" id="IPR008983">
    <property type="entry name" value="Tumour_necrosis_fac-like_dom"/>
</dbReference>
<name>A0A671VVJ8_SPAAU</name>
<dbReference type="PANTHER" id="PTHR22923:SF102">
    <property type="entry name" value="CEREBELLIN 13-RELATED"/>
    <property type="match status" value="1"/>
</dbReference>
<dbReference type="AlphaFoldDB" id="A0A671VVJ8"/>
<keyword evidence="3" id="KW-0732">Signal</keyword>
<dbReference type="Ensembl" id="ENSSAUT00010031947.1">
    <property type="protein sequence ID" value="ENSSAUP00010030309.1"/>
    <property type="gene ID" value="ENSSAUG00010012990.1"/>
</dbReference>
<evidence type="ECO:0000259" key="4">
    <source>
        <dbReference type="PROSITE" id="PS50871"/>
    </source>
</evidence>
<keyword evidence="2" id="KW-0964">Secreted</keyword>
<dbReference type="InterPro" id="IPR050822">
    <property type="entry name" value="Cerebellin_Synaptic_Org"/>
</dbReference>
<dbReference type="PANTHER" id="PTHR22923">
    <property type="entry name" value="CEREBELLIN-RELATED"/>
    <property type="match status" value="1"/>
</dbReference>
<protein>
    <submittedName>
        <fullName evidence="5">Complement C1q-like protein 4</fullName>
    </submittedName>
</protein>
<dbReference type="InParanoid" id="A0A671VVJ8"/>
<dbReference type="OMA" id="ENCQSVM"/>
<evidence type="ECO:0000313" key="5">
    <source>
        <dbReference type="Ensembl" id="ENSSAUP00010030309.1"/>
    </source>
</evidence>
<accession>A0A671VVJ8</accession>
<gene>
    <name evidence="5" type="primary">LOC115589599</name>
</gene>